<accession>A0ABN3WWG2</accession>
<evidence type="ECO:0000256" key="4">
    <source>
        <dbReference type="SAM" id="MobiDB-lite"/>
    </source>
</evidence>
<dbReference type="CDD" id="cd01392">
    <property type="entry name" value="HTH_LacI"/>
    <property type="match status" value="1"/>
</dbReference>
<keyword evidence="2" id="KW-0238">DNA-binding</keyword>
<reference evidence="6 7" key="1">
    <citation type="journal article" date="2019" name="Int. J. Syst. Evol. Microbiol.">
        <title>The Global Catalogue of Microorganisms (GCM) 10K type strain sequencing project: providing services to taxonomists for standard genome sequencing and annotation.</title>
        <authorList>
            <consortium name="The Broad Institute Genomics Platform"/>
            <consortium name="The Broad Institute Genome Sequencing Center for Infectious Disease"/>
            <person name="Wu L."/>
            <person name="Ma J."/>
        </authorList>
    </citation>
    <scope>NUCLEOTIDE SEQUENCE [LARGE SCALE GENOMIC DNA]</scope>
    <source>
        <strain evidence="6 7">JCM 9088</strain>
    </source>
</reference>
<dbReference type="InterPro" id="IPR000843">
    <property type="entry name" value="HTH_LacI"/>
</dbReference>
<keyword evidence="1" id="KW-0805">Transcription regulation</keyword>
<gene>
    <name evidence="6" type="ORF">GCM10010446_09210</name>
</gene>
<keyword evidence="3" id="KW-0804">Transcription</keyword>
<evidence type="ECO:0000313" key="6">
    <source>
        <dbReference type="EMBL" id="GAA2926956.1"/>
    </source>
</evidence>
<dbReference type="InterPro" id="IPR028082">
    <property type="entry name" value="Peripla_BP_I"/>
</dbReference>
<dbReference type="Proteomes" id="UP001500403">
    <property type="component" value="Unassembled WGS sequence"/>
</dbReference>
<organism evidence="6 7">
    <name type="scientific">Streptomyces enissocaesilis</name>
    <dbReference type="NCBI Taxonomy" id="332589"/>
    <lineage>
        <taxon>Bacteria</taxon>
        <taxon>Bacillati</taxon>
        <taxon>Actinomycetota</taxon>
        <taxon>Actinomycetes</taxon>
        <taxon>Kitasatosporales</taxon>
        <taxon>Streptomycetaceae</taxon>
        <taxon>Streptomyces</taxon>
        <taxon>Streptomyces rochei group</taxon>
    </lineage>
</organism>
<dbReference type="InterPro" id="IPR010982">
    <property type="entry name" value="Lambda_DNA-bd_dom_sf"/>
</dbReference>
<proteinExistence type="predicted"/>
<name>A0ABN3WWG2_9ACTN</name>
<comment type="caution">
    <text evidence="6">The sequence shown here is derived from an EMBL/GenBank/DDBJ whole genome shotgun (WGS) entry which is preliminary data.</text>
</comment>
<dbReference type="CDD" id="cd06293">
    <property type="entry name" value="PBP1_LacI-like"/>
    <property type="match status" value="1"/>
</dbReference>
<dbReference type="PROSITE" id="PS50932">
    <property type="entry name" value="HTH_LACI_2"/>
    <property type="match status" value="1"/>
</dbReference>
<dbReference type="Gene3D" id="3.40.50.2300">
    <property type="match status" value="2"/>
</dbReference>
<evidence type="ECO:0000313" key="7">
    <source>
        <dbReference type="Proteomes" id="UP001500403"/>
    </source>
</evidence>
<dbReference type="Pfam" id="PF13377">
    <property type="entry name" value="Peripla_BP_3"/>
    <property type="match status" value="1"/>
</dbReference>
<dbReference type="Pfam" id="PF00356">
    <property type="entry name" value="LacI"/>
    <property type="match status" value="1"/>
</dbReference>
<dbReference type="EMBL" id="BAAAUD010000012">
    <property type="protein sequence ID" value="GAA2926956.1"/>
    <property type="molecule type" value="Genomic_DNA"/>
</dbReference>
<dbReference type="Gene3D" id="1.10.260.40">
    <property type="entry name" value="lambda repressor-like DNA-binding domains"/>
    <property type="match status" value="1"/>
</dbReference>
<sequence length="452" mass="47663">MPSGPLEADRKDTTAFARTSRPRLGPGRSGKGKRNRKYQLVASEGKVIRGPLPETGDATSRVGFGRDPGGGTDASSASGAARHRALATGKSPARPAGTGRSEWTGAPGGLRLMAQSVGIKDVARIAGVSVGTVSNVINRPESVTEETRARVLSTIDRLGYVRSESARQLRAGRSRIISLLVLDMANPFFVDVASGAERAAREAGLGVMLCNSGQSTDEETEYLGLFSEQRVRGVLITPVDPTGGNLRRFRKQGIPYVLVDRVAPSTEGCSVSVDDVLGGALAVRHLLAQGHTEIAYVSGPLHLAQCRDRRAGALQALAEAGLPAERLRLIEAERLDVAAGRDSGARLLGMSPRPAAVFCANDLLALGMLQALYGAGVSVPGDVALVGYDDIEFASAAAVPLTSVRQPAFRMGRMAADLLIEETGDAAGSHRHQRIVLQPELVVRDSSLSRRR</sequence>
<dbReference type="SMART" id="SM00354">
    <property type="entry name" value="HTH_LACI"/>
    <property type="match status" value="1"/>
</dbReference>
<dbReference type="InterPro" id="IPR046335">
    <property type="entry name" value="LacI/GalR-like_sensor"/>
</dbReference>
<keyword evidence="7" id="KW-1185">Reference proteome</keyword>
<dbReference type="SUPFAM" id="SSF47413">
    <property type="entry name" value="lambda repressor-like DNA-binding domains"/>
    <property type="match status" value="1"/>
</dbReference>
<protein>
    <recommendedName>
        <fullName evidence="5">HTH lacI-type domain-containing protein</fullName>
    </recommendedName>
</protein>
<feature type="region of interest" description="Disordered" evidence="4">
    <location>
        <begin position="1"/>
        <end position="107"/>
    </location>
</feature>
<dbReference type="SUPFAM" id="SSF53822">
    <property type="entry name" value="Periplasmic binding protein-like I"/>
    <property type="match status" value="1"/>
</dbReference>
<evidence type="ECO:0000256" key="3">
    <source>
        <dbReference type="ARBA" id="ARBA00023163"/>
    </source>
</evidence>
<evidence type="ECO:0000259" key="5">
    <source>
        <dbReference type="PROSITE" id="PS50932"/>
    </source>
</evidence>
<dbReference type="PROSITE" id="PS00356">
    <property type="entry name" value="HTH_LACI_1"/>
    <property type="match status" value="1"/>
</dbReference>
<evidence type="ECO:0000256" key="2">
    <source>
        <dbReference type="ARBA" id="ARBA00023125"/>
    </source>
</evidence>
<feature type="domain" description="HTH lacI-type" evidence="5">
    <location>
        <begin position="117"/>
        <end position="171"/>
    </location>
</feature>
<evidence type="ECO:0000256" key="1">
    <source>
        <dbReference type="ARBA" id="ARBA00023015"/>
    </source>
</evidence>
<dbReference type="PANTHER" id="PTHR30146">
    <property type="entry name" value="LACI-RELATED TRANSCRIPTIONAL REPRESSOR"/>
    <property type="match status" value="1"/>
</dbReference>
<dbReference type="PANTHER" id="PTHR30146:SF109">
    <property type="entry name" value="HTH-TYPE TRANSCRIPTIONAL REGULATOR GALS"/>
    <property type="match status" value="1"/>
</dbReference>